<evidence type="ECO:0000256" key="7">
    <source>
        <dbReference type="ARBA" id="ARBA00023136"/>
    </source>
</evidence>
<keyword evidence="3" id="KW-1003">Cell membrane</keyword>
<evidence type="ECO:0000256" key="6">
    <source>
        <dbReference type="ARBA" id="ARBA00022989"/>
    </source>
</evidence>
<comment type="subcellular location">
    <subcellularLocation>
        <location evidence="1">Cell membrane</location>
        <topology evidence="1">Multi-pass membrane protein</topology>
    </subcellularLocation>
    <subcellularLocation>
        <location evidence="9">Membrane</location>
        <topology evidence="9">Multi-pass membrane protein</topology>
    </subcellularLocation>
</comment>
<keyword evidence="8" id="KW-0143">Chaperone</keyword>
<evidence type="ECO:0000256" key="10">
    <source>
        <dbReference type="SAM" id="Phobius"/>
    </source>
</evidence>
<sequence length="296" mass="33339">MKNYKKLMSVFIVLTLLVVLSGCSGDPTKPIELGKGGVFETILVIPIAWIMQFFGGLFNNSFAIGIIITTIIVRTIAWPIYAKSNDLSIKMAVAQPEMQRVQAKYATRKDPESQQKMQMEMMAVYKKYGINFMGCLMPFLQMPIFLAMYQVVQRIWRTGGTYADQVSNQSFLGIDLSKAGNFAALYGEPGDIAGWILAVIVAGTMFALNVLATKKPSYSKNTASHNPQNAQAEQTQKMMKYMQYFMVFMMFSISLQSNSLALYWVVGNVYSIGQNLINRYINEKKYEKMKNKDLVG</sequence>
<evidence type="ECO:0000256" key="2">
    <source>
        <dbReference type="ARBA" id="ARBA00022448"/>
    </source>
</evidence>
<evidence type="ECO:0000259" key="11">
    <source>
        <dbReference type="Pfam" id="PF02096"/>
    </source>
</evidence>
<evidence type="ECO:0000256" key="3">
    <source>
        <dbReference type="ARBA" id="ARBA00022475"/>
    </source>
</evidence>
<evidence type="ECO:0000256" key="1">
    <source>
        <dbReference type="ARBA" id="ARBA00004651"/>
    </source>
</evidence>
<evidence type="ECO:0000256" key="8">
    <source>
        <dbReference type="ARBA" id="ARBA00023186"/>
    </source>
</evidence>
<proteinExistence type="inferred from homology"/>
<evidence type="ECO:0000313" key="13">
    <source>
        <dbReference type="Proteomes" id="UP001209076"/>
    </source>
</evidence>
<dbReference type="InterPro" id="IPR047196">
    <property type="entry name" value="YidC_ALB_C"/>
</dbReference>
<dbReference type="PANTHER" id="PTHR12428">
    <property type="entry name" value="OXA1"/>
    <property type="match status" value="1"/>
</dbReference>
<dbReference type="NCBIfam" id="TIGR03592">
    <property type="entry name" value="yidC_oxa1_cterm"/>
    <property type="match status" value="1"/>
</dbReference>
<dbReference type="PROSITE" id="PS51257">
    <property type="entry name" value="PROKAR_LIPOPROTEIN"/>
    <property type="match status" value="1"/>
</dbReference>
<comment type="similarity">
    <text evidence="9">Belongs to the OXA1/ALB3/YidC family.</text>
</comment>
<keyword evidence="4 9" id="KW-0812">Transmembrane</keyword>
<feature type="domain" description="Membrane insertase YidC/Oxa/ALB C-terminal" evidence="11">
    <location>
        <begin position="62"/>
        <end position="278"/>
    </location>
</feature>
<evidence type="ECO:0000313" key="12">
    <source>
        <dbReference type="EMBL" id="MCU0104210.1"/>
    </source>
</evidence>
<dbReference type="CDD" id="cd20070">
    <property type="entry name" value="5TM_YidC_Alb3"/>
    <property type="match status" value="1"/>
</dbReference>
<evidence type="ECO:0000256" key="4">
    <source>
        <dbReference type="ARBA" id="ARBA00022692"/>
    </source>
</evidence>
<keyword evidence="13" id="KW-1185">Reference proteome</keyword>
<keyword evidence="2" id="KW-0813">Transport</keyword>
<dbReference type="Proteomes" id="UP001209076">
    <property type="component" value="Unassembled WGS sequence"/>
</dbReference>
<dbReference type="Pfam" id="PF02096">
    <property type="entry name" value="60KD_IMP"/>
    <property type="match status" value="1"/>
</dbReference>
<keyword evidence="7 10" id="KW-0472">Membrane</keyword>
<reference evidence="13" key="1">
    <citation type="submission" date="2023-07" db="EMBL/GenBank/DDBJ databases">
        <title>Novel Mycoplasma species identified in domestic and wild animals.</title>
        <authorList>
            <person name="Volokhov D.V."/>
            <person name="Furtak V.A."/>
            <person name="Zagorodnyaya T.A."/>
        </authorList>
    </citation>
    <scope>NUCLEOTIDE SEQUENCE [LARGE SCALE GENOMIC DNA]</scope>
    <source>
        <strain evidence="13">92-19</strain>
    </source>
</reference>
<keyword evidence="5" id="KW-0653">Protein transport</keyword>
<dbReference type="EMBL" id="JAOEGN010000001">
    <property type="protein sequence ID" value="MCU0104210.1"/>
    <property type="molecule type" value="Genomic_DNA"/>
</dbReference>
<feature type="transmembrane region" description="Helical" evidence="10">
    <location>
        <begin position="192"/>
        <end position="212"/>
    </location>
</feature>
<dbReference type="PANTHER" id="PTHR12428:SF65">
    <property type="entry name" value="CYTOCHROME C OXIDASE ASSEMBLY PROTEIN COX18, MITOCHONDRIAL"/>
    <property type="match status" value="1"/>
</dbReference>
<accession>A0ABT2PTP9</accession>
<comment type="caution">
    <text evidence="12">The sequence shown here is derived from an EMBL/GenBank/DDBJ whole genome shotgun (WGS) entry which is preliminary data.</text>
</comment>
<name>A0ABT2PTP9_9MOLU</name>
<dbReference type="RefSeq" id="WP_262095427.1">
    <property type="nucleotide sequence ID" value="NZ_JAOEGN010000001.1"/>
</dbReference>
<keyword evidence="6 10" id="KW-1133">Transmembrane helix</keyword>
<gene>
    <name evidence="12" type="ORF">N7603_00850</name>
</gene>
<protein>
    <submittedName>
        <fullName evidence="12">YidC/Oxa1 family membrane protein insertase</fullName>
    </submittedName>
</protein>
<feature type="transmembrane region" description="Helical" evidence="10">
    <location>
        <begin position="244"/>
        <end position="266"/>
    </location>
</feature>
<dbReference type="InterPro" id="IPR028055">
    <property type="entry name" value="YidC/Oxa/ALB_C"/>
</dbReference>
<evidence type="ECO:0000256" key="9">
    <source>
        <dbReference type="RuleBase" id="RU003945"/>
    </source>
</evidence>
<evidence type="ECO:0000256" key="5">
    <source>
        <dbReference type="ARBA" id="ARBA00022927"/>
    </source>
</evidence>
<feature type="transmembrane region" description="Helical" evidence="10">
    <location>
        <begin position="49"/>
        <end position="73"/>
    </location>
</feature>
<dbReference type="InterPro" id="IPR001708">
    <property type="entry name" value="YidC/ALB3/OXA1/COX18"/>
</dbReference>
<feature type="transmembrane region" description="Helical" evidence="10">
    <location>
        <begin position="128"/>
        <end position="152"/>
    </location>
</feature>
<organism evidence="12 13">
    <name type="scientific">Paracholeplasma vituli</name>
    <dbReference type="NCBI Taxonomy" id="69473"/>
    <lineage>
        <taxon>Bacteria</taxon>
        <taxon>Bacillati</taxon>
        <taxon>Mycoplasmatota</taxon>
        <taxon>Mollicutes</taxon>
        <taxon>Acholeplasmatales</taxon>
        <taxon>Acholeplasmataceae</taxon>
        <taxon>Paracholeplasma</taxon>
    </lineage>
</organism>